<name>A0A2P7YIG8_9ASCO</name>
<dbReference type="EMBL" id="PYFQ01000013">
    <property type="protein sequence ID" value="PSK35760.1"/>
    <property type="molecule type" value="Genomic_DNA"/>
</dbReference>
<evidence type="ECO:0000313" key="2">
    <source>
        <dbReference type="EMBL" id="PSK35760.1"/>
    </source>
</evidence>
<dbReference type="GeneID" id="36567629"/>
<dbReference type="Proteomes" id="UP000241107">
    <property type="component" value="Unassembled WGS sequence"/>
</dbReference>
<dbReference type="STRING" id="418784.A0A2P7YIG8"/>
<dbReference type="AlphaFoldDB" id="A0A2P7YIG8"/>
<comment type="caution">
    <text evidence="2">The sequence shown here is derived from an EMBL/GenBank/DDBJ whole genome shotgun (WGS) entry which is preliminary data.</text>
</comment>
<gene>
    <name evidence="2" type="ORF">C7M61_004241</name>
</gene>
<keyword evidence="1" id="KW-0732">Signal</keyword>
<protein>
    <submittedName>
        <fullName evidence="2">Uncharacterized protein</fullName>
    </submittedName>
</protein>
<dbReference type="VEuPathDB" id="FungiDB:C7M61_004241"/>
<proteinExistence type="predicted"/>
<organism evidence="2 3">
    <name type="scientific">Candidozyma pseudohaemuli</name>
    <dbReference type="NCBI Taxonomy" id="418784"/>
    <lineage>
        <taxon>Eukaryota</taxon>
        <taxon>Fungi</taxon>
        <taxon>Dikarya</taxon>
        <taxon>Ascomycota</taxon>
        <taxon>Saccharomycotina</taxon>
        <taxon>Pichiomycetes</taxon>
        <taxon>Metschnikowiaceae</taxon>
        <taxon>Candidozyma</taxon>
    </lineage>
</organism>
<feature type="signal peptide" evidence="1">
    <location>
        <begin position="1"/>
        <end position="18"/>
    </location>
</feature>
<keyword evidence="3" id="KW-1185">Reference proteome</keyword>
<dbReference type="RefSeq" id="XP_024712233.1">
    <property type="nucleotide sequence ID" value="XM_024859564.1"/>
</dbReference>
<evidence type="ECO:0000256" key="1">
    <source>
        <dbReference type="SAM" id="SignalP"/>
    </source>
</evidence>
<dbReference type="OrthoDB" id="4019261at2759"/>
<accession>A0A2P7YIG8</accession>
<sequence length="300" mass="32450">MKFTTVFVTFMAASSVSALAIEDSSYLVARANEKETNAAAKEVLKAVSDAAKQKAAAKGKEIVEKKKAELKAKAEASIKDSKEIAHHIFEQLKHHSLLKIKEITAQLLELIKKKIADAVDLGKTKAGEVVDKKKGDIKDAVDKKLHPNSTTNALVAREFDDFDLEERGLLDDAMTHIFVILKRSGLINSIIRQSLVDDQVRHGVASITVELIEADVIPYTEVLTAMKDSGLALDVIKYSLTDSETRAGLIQLIVELIPELIRSGALNPFDYIGGDALAQAVESSTMAVESSTITAVPTAA</sequence>
<reference evidence="2 3" key="1">
    <citation type="submission" date="2018-03" db="EMBL/GenBank/DDBJ databases">
        <title>Candida pseudohaemulonii genome assembly and annotation.</title>
        <authorList>
            <person name="Munoz J.F."/>
            <person name="Gade L.G."/>
            <person name="Chow N.A."/>
            <person name="Litvintseva A.P."/>
            <person name="Loparev V.N."/>
            <person name="Cuomo C.A."/>
        </authorList>
    </citation>
    <scope>NUCLEOTIDE SEQUENCE [LARGE SCALE GENOMIC DNA]</scope>
    <source>
        <strain evidence="2 3">B12108</strain>
    </source>
</reference>
<feature type="chain" id="PRO_5015184881" evidence="1">
    <location>
        <begin position="19"/>
        <end position="300"/>
    </location>
</feature>
<evidence type="ECO:0000313" key="3">
    <source>
        <dbReference type="Proteomes" id="UP000241107"/>
    </source>
</evidence>